<reference evidence="2" key="2">
    <citation type="submission" date="2023-06" db="EMBL/GenBank/DDBJ databases">
        <authorList>
            <person name="Swenson N.G."/>
            <person name="Wegrzyn J.L."/>
            <person name="Mcevoy S.L."/>
        </authorList>
    </citation>
    <scope>NUCLEOTIDE SEQUENCE</scope>
    <source>
        <strain evidence="2">NS2018</strain>
        <tissue evidence="2">Leaf</tissue>
    </source>
</reference>
<keyword evidence="3" id="KW-1185">Reference proteome</keyword>
<dbReference type="PANTHER" id="PTHR46148">
    <property type="entry name" value="CHROMO DOMAIN-CONTAINING PROTEIN"/>
    <property type="match status" value="1"/>
</dbReference>
<dbReference type="InterPro" id="IPR023780">
    <property type="entry name" value="Chromo_domain"/>
</dbReference>
<protein>
    <recommendedName>
        <fullName evidence="1">Chromo domain-containing protein</fullName>
    </recommendedName>
</protein>
<dbReference type="Gene3D" id="2.40.50.40">
    <property type="match status" value="1"/>
</dbReference>
<dbReference type="InterPro" id="IPR016197">
    <property type="entry name" value="Chromo-like_dom_sf"/>
</dbReference>
<dbReference type="PROSITE" id="PS50013">
    <property type="entry name" value="CHROMO_2"/>
    <property type="match status" value="1"/>
</dbReference>
<dbReference type="PANTHER" id="PTHR46148:SF52">
    <property type="entry name" value="OS04G0603800 PROTEIN"/>
    <property type="match status" value="1"/>
</dbReference>
<evidence type="ECO:0000259" key="1">
    <source>
        <dbReference type="PROSITE" id="PS50013"/>
    </source>
</evidence>
<reference evidence="2" key="1">
    <citation type="journal article" date="2022" name="Plant J.">
        <title>Strategies of tolerance reflected in two North American maple genomes.</title>
        <authorList>
            <person name="McEvoy S.L."/>
            <person name="Sezen U.U."/>
            <person name="Trouern-Trend A."/>
            <person name="McMahon S.M."/>
            <person name="Schaberg P.G."/>
            <person name="Yang J."/>
            <person name="Wegrzyn J.L."/>
            <person name="Swenson N.G."/>
        </authorList>
    </citation>
    <scope>NUCLEOTIDE SEQUENCE</scope>
    <source>
        <strain evidence="2">NS2018</strain>
    </source>
</reference>
<dbReference type="AlphaFoldDB" id="A0AA39S176"/>
<comment type="caution">
    <text evidence="2">The sequence shown here is derived from an EMBL/GenBank/DDBJ whole genome shotgun (WGS) entry which is preliminary data.</text>
</comment>
<accession>A0AA39S176</accession>
<dbReference type="Pfam" id="PF00385">
    <property type="entry name" value="Chromo"/>
    <property type="match status" value="1"/>
</dbReference>
<dbReference type="SUPFAM" id="SSF54160">
    <property type="entry name" value="Chromo domain-like"/>
    <property type="match status" value="1"/>
</dbReference>
<evidence type="ECO:0000313" key="2">
    <source>
        <dbReference type="EMBL" id="KAK0581055.1"/>
    </source>
</evidence>
<dbReference type="Proteomes" id="UP001168877">
    <property type="component" value="Unassembled WGS sequence"/>
</dbReference>
<organism evidence="2 3">
    <name type="scientific">Acer saccharum</name>
    <name type="common">Sugar maple</name>
    <dbReference type="NCBI Taxonomy" id="4024"/>
    <lineage>
        <taxon>Eukaryota</taxon>
        <taxon>Viridiplantae</taxon>
        <taxon>Streptophyta</taxon>
        <taxon>Embryophyta</taxon>
        <taxon>Tracheophyta</taxon>
        <taxon>Spermatophyta</taxon>
        <taxon>Magnoliopsida</taxon>
        <taxon>eudicotyledons</taxon>
        <taxon>Gunneridae</taxon>
        <taxon>Pentapetalae</taxon>
        <taxon>rosids</taxon>
        <taxon>malvids</taxon>
        <taxon>Sapindales</taxon>
        <taxon>Sapindaceae</taxon>
        <taxon>Hippocastanoideae</taxon>
        <taxon>Acereae</taxon>
        <taxon>Acer</taxon>
    </lineage>
</organism>
<gene>
    <name evidence="2" type="ORF">LWI29_009407</name>
</gene>
<dbReference type="InterPro" id="IPR056924">
    <property type="entry name" value="SH3_Tf2-1"/>
</dbReference>
<feature type="domain" description="Chromo" evidence="1">
    <location>
        <begin position="121"/>
        <end position="172"/>
    </location>
</feature>
<sequence>MRDEILTELRHNLELARNRMKIQADKHCREVIFNVGDYVLLLLQPYRQQTMVFRRSLKLSPRYFGSYKVTERVRPVAYRLELPVGSLIHDVFHVSLLKPHFGSLPTSLQLPPLTDVHTILPQPESILDSRVIKRGNYRSKEEILVKWVGAPAEDATWENKRRLLHTYPTFNP</sequence>
<evidence type="ECO:0000313" key="3">
    <source>
        <dbReference type="Proteomes" id="UP001168877"/>
    </source>
</evidence>
<dbReference type="EMBL" id="JAUESC010000384">
    <property type="protein sequence ID" value="KAK0581055.1"/>
    <property type="molecule type" value="Genomic_DNA"/>
</dbReference>
<dbReference type="InterPro" id="IPR000953">
    <property type="entry name" value="Chromo/chromo_shadow_dom"/>
</dbReference>
<proteinExistence type="predicted"/>
<dbReference type="Pfam" id="PF24626">
    <property type="entry name" value="SH3_Tf2-1"/>
    <property type="match status" value="1"/>
</dbReference>
<name>A0AA39S176_ACESA</name>